<comment type="subcellular location">
    <subcellularLocation>
        <location evidence="1">Cytoplasm</location>
    </subcellularLocation>
</comment>
<protein>
    <recommendedName>
        <fullName evidence="4">Centrosomin N-terminal motif 1 domain-containing protein</fullName>
    </recommendedName>
</protein>
<evidence type="ECO:0000313" key="6">
    <source>
        <dbReference type="Proteomes" id="UP001591681"/>
    </source>
</evidence>
<gene>
    <name evidence="5" type="ORF">ACEWY4_014163</name>
</gene>
<dbReference type="EMBL" id="JBHFQA010000012">
    <property type="protein sequence ID" value="KAL2089475.1"/>
    <property type="molecule type" value="Genomic_DNA"/>
</dbReference>
<evidence type="ECO:0000256" key="3">
    <source>
        <dbReference type="SAM" id="MobiDB-lite"/>
    </source>
</evidence>
<comment type="caution">
    <text evidence="5">The sequence shown here is derived from an EMBL/GenBank/DDBJ whole genome shotgun (WGS) entry which is preliminary data.</text>
</comment>
<dbReference type="AlphaFoldDB" id="A0ABD1JRG7"/>
<sequence length="254" mass="29361">MSNGYRTISQHLTDLKKENFSLKLRIYFLEERFQQRFDDSSSEDVHRRNIELKVQVESLKRELQEKQQQLDEAQTTAESLTNGSEKEAGRCCEELQHSIKQQQEALVAKVQELEEEARVAHAESERLASELENESTRAQTLERKMMERNEEEKENKTMLGALADKDRLIEELRSYVSSMEAQLRLVSEEKCALSQRVQELSSTLQQREQDGQFQPAIRRGEGSHTEREMQVGGAFLAPVLPHDTQLCLHTARPC</sequence>
<organism evidence="5 6">
    <name type="scientific">Coilia grayii</name>
    <name type="common">Gray's grenadier anchovy</name>
    <dbReference type="NCBI Taxonomy" id="363190"/>
    <lineage>
        <taxon>Eukaryota</taxon>
        <taxon>Metazoa</taxon>
        <taxon>Chordata</taxon>
        <taxon>Craniata</taxon>
        <taxon>Vertebrata</taxon>
        <taxon>Euteleostomi</taxon>
        <taxon>Actinopterygii</taxon>
        <taxon>Neopterygii</taxon>
        <taxon>Teleostei</taxon>
        <taxon>Clupei</taxon>
        <taxon>Clupeiformes</taxon>
        <taxon>Clupeoidei</taxon>
        <taxon>Engraulidae</taxon>
        <taxon>Coilinae</taxon>
        <taxon>Coilia</taxon>
    </lineage>
</organism>
<dbReference type="PANTHER" id="PTHR46930">
    <property type="entry name" value="CDK5 REGULATORY SUBUNIT-ASSOCIATED PROTEIN 2"/>
    <property type="match status" value="1"/>
</dbReference>
<dbReference type="PANTHER" id="PTHR46930:SF1">
    <property type="entry name" value="CDK5 REGULATORY SUBUNIT-ASSOCIATED PROTEIN 2"/>
    <property type="match status" value="1"/>
</dbReference>
<feature type="compositionally biased region" description="Basic and acidic residues" evidence="3">
    <location>
        <begin position="218"/>
        <end position="228"/>
    </location>
</feature>
<evidence type="ECO:0000256" key="1">
    <source>
        <dbReference type="ARBA" id="ARBA00004496"/>
    </source>
</evidence>
<evidence type="ECO:0000313" key="5">
    <source>
        <dbReference type="EMBL" id="KAL2089475.1"/>
    </source>
</evidence>
<dbReference type="Proteomes" id="UP001591681">
    <property type="component" value="Unassembled WGS sequence"/>
</dbReference>
<reference evidence="5 6" key="1">
    <citation type="submission" date="2024-09" db="EMBL/GenBank/DDBJ databases">
        <title>A chromosome-level genome assembly of Gray's grenadier anchovy, Coilia grayii.</title>
        <authorList>
            <person name="Fu Z."/>
        </authorList>
    </citation>
    <scope>NUCLEOTIDE SEQUENCE [LARGE SCALE GENOMIC DNA]</scope>
    <source>
        <strain evidence="5">G4</strain>
        <tissue evidence="5">Muscle</tissue>
    </source>
</reference>
<keyword evidence="2" id="KW-0963">Cytoplasm</keyword>
<proteinExistence type="predicted"/>
<feature type="region of interest" description="Disordered" evidence="3">
    <location>
        <begin position="65"/>
        <end position="89"/>
    </location>
</feature>
<dbReference type="InterPro" id="IPR012943">
    <property type="entry name" value="Cnn_1N"/>
</dbReference>
<name>A0ABD1JRG7_9TELE</name>
<evidence type="ECO:0000256" key="2">
    <source>
        <dbReference type="ARBA" id="ARBA00022490"/>
    </source>
</evidence>
<dbReference type="GO" id="GO:0005737">
    <property type="term" value="C:cytoplasm"/>
    <property type="evidence" value="ECO:0007669"/>
    <property type="project" value="UniProtKB-SubCell"/>
</dbReference>
<dbReference type="Pfam" id="PF07989">
    <property type="entry name" value="Cnn_1N"/>
    <property type="match status" value="1"/>
</dbReference>
<feature type="region of interest" description="Disordered" evidence="3">
    <location>
        <begin position="203"/>
        <end position="228"/>
    </location>
</feature>
<evidence type="ECO:0000259" key="4">
    <source>
        <dbReference type="Pfam" id="PF07989"/>
    </source>
</evidence>
<dbReference type="InterPro" id="IPR042791">
    <property type="entry name" value="CDK5RAP2"/>
</dbReference>
<keyword evidence="6" id="KW-1185">Reference proteome</keyword>
<accession>A0ABD1JRG7</accession>
<feature type="domain" description="Centrosomin N-terminal motif 1" evidence="4">
    <location>
        <begin position="8"/>
        <end position="76"/>
    </location>
</feature>